<keyword evidence="2" id="KW-1133">Transmembrane helix</keyword>
<protein>
    <submittedName>
        <fullName evidence="3">OLC1v1037285C1</fullName>
    </submittedName>
</protein>
<reference evidence="3" key="1">
    <citation type="submission" date="2023-03" db="EMBL/GenBank/DDBJ databases">
        <authorList>
            <person name="Julca I."/>
        </authorList>
    </citation>
    <scope>NUCLEOTIDE SEQUENCE</scope>
</reference>
<dbReference type="AlphaFoldDB" id="A0AAV1CXY8"/>
<feature type="transmembrane region" description="Helical" evidence="2">
    <location>
        <begin position="12"/>
        <end position="39"/>
    </location>
</feature>
<gene>
    <name evidence="3" type="ORF">OLC1_LOCUS10175</name>
</gene>
<evidence type="ECO:0000313" key="4">
    <source>
        <dbReference type="Proteomes" id="UP001161247"/>
    </source>
</evidence>
<name>A0AAV1CXY8_OLDCO</name>
<feature type="region of interest" description="Disordered" evidence="1">
    <location>
        <begin position="199"/>
        <end position="300"/>
    </location>
</feature>
<evidence type="ECO:0000313" key="3">
    <source>
        <dbReference type="EMBL" id="CAI9100312.1"/>
    </source>
</evidence>
<evidence type="ECO:0000256" key="2">
    <source>
        <dbReference type="SAM" id="Phobius"/>
    </source>
</evidence>
<sequence length="300" mass="32847">MKDSSKVIMGATLVMIVGIAILLGLIIILLAELYCSMLLRRRRRNSKSSLTSTFPISMAPTAIGTTNSEQKRSVTPSLSDFYAQGVLNAPRNLLFPSLHHGNAAVDLEKQHSVRLYDKVFDSPIQEIRSSPDYRTRATAFSLESSPSFVKLAPPKLVYEVPHHQCTSGTYDDDQQDCGGSSKETYIYICNPIYDNNSNRFSSRRLDTPFETPDSSPSRLETNGNSSIGGEEEEEEKHVVQSSPITTPPLTPMKKLPAEGISISLRDPRSLPTSGSESNSNNEVISSILSSGSPCTTSPSW</sequence>
<feature type="compositionally biased region" description="Polar residues" evidence="1">
    <location>
        <begin position="291"/>
        <end position="300"/>
    </location>
</feature>
<accession>A0AAV1CXY8</accession>
<keyword evidence="2" id="KW-0472">Membrane</keyword>
<dbReference type="EMBL" id="OX459120">
    <property type="protein sequence ID" value="CAI9100312.1"/>
    <property type="molecule type" value="Genomic_DNA"/>
</dbReference>
<feature type="compositionally biased region" description="Polar residues" evidence="1">
    <location>
        <begin position="212"/>
        <end position="227"/>
    </location>
</feature>
<proteinExistence type="predicted"/>
<dbReference type="Proteomes" id="UP001161247">
    <property type="component" value="Chromosome 3"/>
</dbReference>
<keyword evidence="4" id="KW-1185">Reference proteome</keyword>
<evidence type="ECO:0000256" key="1">
    <source>
        <dbReference type="SAM" id="MobiDB-lite"/>
    </source>
</evidence>
<organism evidence="3 4">
    <name type="scientific">Oldenlandia corymbosa var. corymbosa</name>
    <dbReference type="NCBI Taxonomy" id="529605"/>
    <lineage>
        <taxon>Eukaryota</taxon>
        <taxon>Viridiplantae</taxon>
        <taxon>Streptophyta</taxon>
        <taxon>Embryophyta</taxon>
        <taxon>Tracheophyta</taxon>
        <taxon>Spermatophyta</taxon>
        <taxon>Magnoliopsida</taxon>
        <taxon>eudicotyledons</taxon>
        <taxon>Gunneridae</taxon>
        <taxon>Pentapetalae</taxon>
        <taxon>asterids</taxon>
        <taxon>lamiids</taxon>
        <taxon>Gentianales</taxon>
        <taxon>Rubiaceae</taxon>
        <taxon>Rubioideae</taxon>
        <taxon>Spermacoceae</taxon>
        <taxon>Hedyotis-Oldenlandia complex</taxon>
        <taxon>Oldenlandia</taxon>
    </lineage>
</organism>
<keyword evidence="2" id="KW-0812">Transmembrane</keyword>
<feature type="compositionally biased region" description="Low complexity" evidence="1">
    <location>
        <begin position="273"/>
        <end position="290"/>
    </location>
</feature>